<evidence type="ECO:0000256" key="1">
    <source>
        <dbReference type="SAM" id="MobiDB-lite"/>
    </source>
</evidence>
<dbReference type="PANTHER" id="PTHR21344">
    <property type="entry name" value="RAL GTPASE-ACTIVATING PROTEIN SUBUNIT BETA"/>
    <property type="match status" value="1"/>
</dbReference>
<dbReference type="PANTHER" id="PTHR21344:SF1">
    <property type="entry name" value="RAL GTPASE-ACTIVATING PROTEIN SUBUNIT BETA"/>
    <property type="match status" value="1"/>
</dbReference>
<protein>
    <submittedName>
        <fullName evidence="2">Ral GTPase-activating protein subunit beta</fullName>
    </submittedName>
</protein>
<dbReference type="EMBL" id="BGZK01000728">
    <property type="protein sequence ID" value="GBP58154.1"/>
    <property type="molecule type" value="Genomic_DNA"/>
</dbReference>
<feature type="compositionally biased region" description="Basic and acidic residues" evidence="1">
    <location>
        <begin position="220"/>
        <end position="229"/>
    </location>
</feature>
<name>A0A4C1X726_EUMVA</name>
<dbReference type="GO" id="GO:0051056">
    <property type="term" value="P:regulation of small GTPase mediated signal transduction"/>
    <property type="evidence" value="ECO:0007669"/>
    <property type="project" value="InterPro"/>
</dbReference>
<evidence type="ECO:0000313" key="3">
    <source>
        <dbReference type="Proteomes" id="UP000299102"/>
    </source>
</evidence>
<feature type="region of interest" description="Disordered" evidence="1">
    <location>
        <begin position="196"/>
        <end position="229"/>
    </location>
</feature>
<dbReference type="AlphaFoldDB" id="A0A4C1X726"/>
<proteinExistence type="predicted"/>
<dbReference type="Proteomes" id="UP000299102">
    <property type="component" value="Unassembled WGS sequence"/>
</dbReference>
<dbReference type="GO" id="GO:0005096">
    <property type="term" value="F:GTPase activator activity"/>
    <property type="evidence" value="ECO:0007669"/>
    <property type="project" value="InterPro"/>
</dbReference>
<gene>
    <name evidence="2" type="primary">Ralgapb</name>
    <name evidence="2" type="ORF">EVAR_86316_1</name>
</gene>
<dbReference type="SUPFAM" id="SSF111347">
    <property type="entry name" value="Rap/Ran-GAP"/>
    <property type="match status" value="1"/>
</dbReference>
<reference evidence="2 3" key="1">
    <citation type="journal article" date="2019" name="Commun. Biol.">
        <title>The bagworm genome reveals a unique fibroin gene that provides high tensile strength.</title>
        <authorList>
            <person name="Kono N."/>
            <person name="Nakamura H."/>
            <person name="Ohtoshi R."/>
            <person name="Tomita M."/>
            <person name="Numata K."/>
            <person name="Arakawa K."/>
        </authorList>
    </citation>
    <scope>NUCLEOTIDE SEQUENCE [LARGE SCALE GENOMIC DNA]</scope>
</reference>
<accession>A0A4C1X726</accession>
<evidence type="ECO:0000313" key="2">
    <source>
        <dbReference type="EMBL" id="GBP58154.1"/>
    </source>
</evidence>
<keyword evidence="3" id="KW-1185">Reference proteome</keyword>
<organism evidence="2 3">
    <name type="scientific">Eumeta variegata</name>
    <name type="common">Bagworm moth</name>
    <name type="synonym">Eumeta japonica</name>
    <dbReference type="NCBI Taxonomy" id="151549"/>
    <lineage>
        <taxon>Eukaryota</taxon>
        <taxon>Metazoa</taxon>
        <taxon>Ecdysozoa</taxon>
        <taxon>Arthropoda</taxon>
        <taxon>Hexapoda</taxon>
        <taxon>Insecta</taxon>
        <taxon>Pterygota</taxon>
        <taxon>Neoptera</taxon>
        <taxon>Endopterygota</taxon>
        <taxon>Lepidoptera</taxon>
        <taxon>Glossata</taxon>
        <taxon>Ditrysia</taxon>
        <taxon>Tineoidea</taxon>
        <taxon>Psychidae</taxon>
        <taxon>Oiketicinae</taxon>
        <taxon>Eumeta</taxon>
    </lineage>
</organism>
<comment type="caution">
    <text evidence="2">The sequence shown here is derived from an EMBL/GenBank/DDBJ whole genome shotgun (WGS) entry which is preliminary data.</text>
</comment>
<dbReference type="InterPro" id="IPR035974">
    <property type="entry name" value="Rap/Ran-GAP_sf"/>
</dbReference>
<dbReference type="OrthoDB" id="10009983at2759"/>
<sequence>MPPEPVTEFQTARLFLSQFGYLNIGGDKKGMMPRLVALDSSSEGFERALRRIDACGSRSCVTVHVFCARAGQRRAATIAANTRRLRNLPPAFLRMLSGLGSAVRVRGHPGWTGHVDTSYDAFADYSAPPASMAPAPPVASSTTDQDGSCPYDGKDQILYWSDSTTEVAFVVPSESENVEESVDSMRSEVDGSCLARRDRPAGSCWDVSSESSGAPSYERSISESDRGERTKLTDKVRALSLELDKQTSTLTGSGRRNREYTTKILIVWLEDFEDHLNLPLDELLCYCDTGVAWRRHEVATLCVSAVRGGLARVQCVGAAPLADGALVAPALLPDLLRRAAIDIDRRRRLHTDLHQPPHVRRRHLIQELAQQFRRNLSEPELLESLFRPPL</sequence>
<dbReference type="STRING" id="151549.A0A4C1X726"/>
<dbReference type="InterPro" id="IPR039930">
    <property type="entry name" value="RALGAPB"/>
</dbReference>
<dbReference type="Gene3D" id="3.40.50.11210">
    <property type="entry name" value="Rap/Ran-GAP"/>
    <property type="match status" value="1"/>
</dbReference>